<proteinExistence type="predicted"/>
<dbReference type="Proteomes" id="UP001362999">
    <property type="component" value="Unassembled WGS sequence"/>
</dbReference>
<name>A0AAW0A3G5_9AGAR</name>
<organism evidence="1 2">
    <name type="scientific">Favolaschia claudopus</name>
    <dbReference type="NCBI Taxonomy" id="2862362"/>
    <lineage>
        <taxon>Eukaryota</taxon>
        <taxon>Fungi</taxon>
        <taxon>Dikarya</taxon>
        <taxon>Basidiomycota</taxon>
        <taxon>Agaricomycotina</taxon>
        <taxon>Agaricomycetes</taxon>
        <taxon>Agaricomycetidae</taxon>
        <taxon>Agaricales</taxon>
        <taxon>Marasmiineae</taxon>
        <taxon>Mycenaceae</taxon>
        <taxon>Favolaschia</taxon>
    </lineage>
</organism>
<gene>
    <name evidence="1" type="ORF">R3P38DRAFT_2651198</name>
</gene>
<comment type="caution">
    <text evidence="1">The sequence shown here is derived from an EMBL/GenBank/DDBJ whole genome shotgun (WGS) entry which is preliminary data.</text>
</comment>
<keyword evidence="2" id="KW-1185">Reference proteome</keyword>
<protein>
    <submittedName>
        <fullName evidence="1">Uncharacterized protein</fullName>
    </submittedName>
</protein>
<dbReference type="EMBL" id="JAWWNJ010000088">
    <property type="protein sequence ID" value="KAK7000531.1"/>
    <property type="molecule type" value="Genomic_DNA"/>
</dbReference>
<dbReference type="AlphaFoldDB" id="A0AAW0A3G5"/>
<evidence type="ECO:0000313" key="1">
    <source>
        <dbReference type="EMBL" id="KAK7000531.1"/>
    </source>
</evidence>
<feature type="non-terminal residue" evidence="1">
    <location>
        <position position="133"/>
    </location>
</feature>
<accession>A0AAW0A3G5</accession>
<sequence length="133" mass="13886">MTSSFCSVPAVVAYDAAQLAPSVSLDWVLACGIRTTGSTLTGPLALPSGDGVYTTVLTDVSVVASLPVDLLLGATWSMSLLATNPDTVIRLHDGWFPPARQRDVVIPAPALRPFGPHSEGSAFVSDLPETFMS</sequence>
<evidence type="ECO:0000313" key="2">
    <source>
        <dbReference type="Proteomes" id="UP001362999"/>
    </source>
</evidence>
<reference evidence="1 2" key="1">
    <citation type="journal article" date="2024" name="J Genomics">
        <title>Draft genome sequencing and assembly of Favolaschia claudopus CIRM-BRFM 2984 isolated from oak limbs.</title>
        <authorList>
            <person name="Navarro D."/>
            <person name="Drula E."/>
            <person name="Chaduli D."/>
            <person name="Cazenave R."/>
            <person name="Ahrendt S."/>
            <person name="Wang J."/>
            <person name="Lipzen A."/>
            <person name="Daum C."/>
            <person name="Barry K."/>
            <person name="Grigoriev I.V."/>
            <person name="Favel A."/>
            <person name="Rosso M.N."/>
            <person name="Martin F."/>
        </authorList>
    </citation>
    <scope>NUCLEOTIDE SEQUENCE [LARGE SCALE GENOMIC DNA]</scope>
    <source>
        <strain evidence="1 2">CIRM-BRFM 2984</strain>
    </source>
</reference>